<evidence type="ECO:0000313" key="4">
    <source>
        <dbReference type="Proteomes" id="UP001433268"/>
    </source>
</evidence>
<sequence>MASAPLLVALFAGMAASLPQPMPEPLIMPNATQPTLPVDVIPPVIAPVGNLYNPFCAYDACATMVIGALLPTPSQALKDCSAFLALAAATAVPASTYTSTLTATTSAAPVTLTVTQTLSTTVVDNVSETDTVTSTVQVLSTAFETSLVTVTGQAVVSTTVVETSTLVETDTATLTTTAAATTTTAAAITITFTDPGKRDLHHKEPKKHKRGGACRHTPGTSASASASSSPSSSSSDDSPSAPSSTTTSTTASTTGPACADAAQYVSACQCAYVTAPTNTDAASTVVTVTETVFSTDSAAAIEVSSFVQPSTVTEFVTATAEVTSVVPGTTVETVSDTLTSTEVLTTTTVLPSTTTATVVSTATPSPTACSQPQHFFLQVASGSHAGQYIYTQGDVYALYLSTNVAASTGDGPVTFSFRPQDGVLLLDKVGAPVFYDTSNPASGAVTASGLPMVIPVPATGGNPTELHALAGSGPGCPGASGEFSSDESQNGGRETFLLCNGFLYLSVDGQRGACPGEYEVVTLNYVPTPDFVVTQTATTTTTTAAASTTTACVQPQHFYLRVLEGPAQDHPDGGLLLDSTNYPVFYDGSNPATGILSTPGDPGTYPVPATGGGQPKELQATTGGGPGCPRAVGPFLAMSTEKEDSNYLFLCNNYLYLTVDGSHADCSQNSGNTFQFATLYYVPTTDD</sequence>
<protein>
    <submittedName>
        <fullName evidence="3">Uncharacterized protein</fullName>
    </submittedName>
</protein>
<gene>
    <name evidence="3" type="ORF">PG997_007248</name>
</gene>
<feature type="chain" id="PRO_5045240738" evidence="2">
    <location>
        <begin position="18"/>
        <end position="687"/>
    </location>
</feature>
<organism evidence="3 4">
    <name type="scientific">Apiospora hydei</name>
    <dbReference type="NCBI Taxonomy" id="1337664"/>
    <lineage>
        <taxon>Eukaryota</taxon>
        <taxon>Fungi</taxon>
        <taxon>Dikarya</taxon>
        <taxon>Ascomycota</taxon>
        <taxon>Pezizomycotina</taxon>
        <taxon>Sordariomycetes</taxon>
        <taxon>Xylariomycetidae</taxon>
        <taxon>Amphisphaeriales</taxon>
        <taxon>Apiosporaceae</taxon>
        <taxon>Apiospora</taxon>
    </lineage>
</organism>
<dbReference type="RefSeq" id="XP_066666905.1">
    <property type="nucleotide sequence ID" value="XM_066811563.1"/>
</dbReference>
<dbReference type="GeneID" id="92044623"/>
<name>A0ABR1WAD9_9PEZI</name>
<dbReference type="Proteomes" id="UP001433268">
    <property type="component" value="Unassembled WGS sequence"/>
</dbReference>
<feature type="region of interest" description="Disordered" evidence="1">
    <location>
        <begin position="195"/>
        <end position="255"/>
    </location>
</feature>
<evidence type="ECO:0000256" key="2">
    <source>
        <dbReference type="SAM" id="SignalP"/>
    </source>
</evidence>
<keyword evidence="2" id="KW-0732">Signal</keyword>
<comment type="caution">
    <text evidence="3">The sequence shown here is derived from an EMBL/GenBank/DDBJ whole genome shotgun (WGS) entry which is preliminary data.</text>
</comment>
<feature type="compositionally biased region" description="Basic residues" evidence="1">
    <location>
        <begin position="203"/>
        <end position="213"/>
    </location>
</feature>
<keyword evidence="4" id="KW-1185">Reference proteome</keyword>
<dbReference type="EMBL" id="JAQQWN010000006">
    <property type="protein sequence ID" value="KAK8079430.1"/>
    <property type="molecule type" value="Genomic_DNA"/>
</dbReference>
<feature type="signal peptide" evidence="2">
    <location>
        <begin position="1"/>
        <end position="17"/>
    </location>
</feature>
<evidence type="ECO:0000256" key="1">
    <source>
        <dbReference type="SAM" id="MobiDB-lite"/>
    </source>
</evidence>
<reference evidence="3 4" key="1">
    <citation type="submission" date="2023-01" db="EMBL/GenBank/DDBJ databases">
        <title>Analysis of 21 Apiospora genomes using comparative genomics revels a genus with tremendous synthesis potential of carbohydrate active enzymes and secondary metabolites.</title>
        <authorList>
            <person name="Sorensen T."/>
        </authorList>
    </citation>
    <scope>NUCLEOTIDE SEQUENCE [LARGE SCALE GENOMIC DNA]</scope>
    <source>
        <strain evidence="3 4">CBS 114990</strain>
    </source>
</reference>
<accession>A0ABR1WAD9</accession>
<proteinExistence type="predicted"/>
<feature type="compositionally biased region" description="Low complexity" evidence="1">
    <location>
        <begin position="217"/>
        <end position="255"/>
    </location>
</feature>
<evidence type="ECO:0000313" key="3">
    <source>
        <dbReference type="EMBL" id="KAK8079430.1"/>
    </source>
</evidence>